<dbReference type="GeneID" id="41594945"/>
<dbReference type="InterPro" id="IPR027417">
    <property type="entry name" value="P-loop_NTPase"/>
</dbReference>
<dbReference type="SMART" id="SM00490">
    <property type="entry name" value="HELICc"/>
    <property type="match status" value="1"/>
</dbReference>
<keyword evidence="13" id="KW-1185">Reference proteome</keyword>
<dbReference type="CDD" id="cd17926">
    <property type="entry name" value="DEXHc_RE"/>
    <property type="match status" value="1"/>
</dbReference>
<dbReference type="InterPro" id="IPR001650">
    <property type="entry name" value="Helicase_C-like"/>
</dbReference>
<dbReference type="InterPro" id="IPR050615">
    <property type="entry name" value="ATP-dep_DNA_Helicase"/>
</dbReference>
<evidence type="ECO:0000256" key="9">
    <source>
        <dbReference type="ARBA" id="ARBA00048988"/>
    </source>
</evidence>
<reference evidence="13" key="1">
    <citation type="submission" date="2018-01" db="EMBL/GenBank/DDBJ databases">
        <authorList>
            <person name="Kerou L M."/>
        </authorList>
    </citation>
    <scope>NUCLEOTIDE SEQUENCE [LARGE SCALE GENOMIC DNA]</scope>
    <source>
        <strain evidence="13">SCU2</strain>
    </source>
</reference>
<dbReference type="AlphaFoldDB" id="A0A2K5AR01"/>
<dbReference type="InterPro" id="IPR014001">
    <property type="entry name" value="Helicase_ATP-bd"/>
</dbReference>
<evidence type="ECO:0000256" key="8">
    <source>
        <dbReference type="ARBA" id="ARBA00034808"/>
    </source>
</evidence>
<dbReference type="EC" id="5.6.2.4" evidence="8"/>
<name>A0A2K5AR01_9ARCH</name>
<dbReference type="EMBL" id="LT981265">
    <property type="protein sequence ID" value="SPC34065.1"/>
    <property type="molecule type" value="Genomic_DNA"/>
</dbReference>
<dbReference type="GO" id="GO:0016787">
    <property type="term" value="F:hydrolase activity"/>
    <property type="evidence" value="ECO:0007669"/>
    <property type="project" value="UniProtKB-KW"/>
</dbReference>
<dbReference type="Pfam" id="PF04851">
    <property type="entry name" value="ResIII"/>
    <property type="match status" value="1"/>
</dbReference>
<dbReference type="CDD" id="cd18789">
    <property type="entry name" value="SF2_C_XPB"/>
    <property type="match status" value="1"/>
</dbReference>
<dbReference type="KEGG" id="ncv:NCAV_0888"/>
<dbReference type="Pfam" id="PF18458">
    <property type="entry name" value="XPB_DRD"/>
    <property type="match status" value="1"/>
</dbReference>
<evidence type="ECO:0000256" key="3">
    <source>
        <dbReference type="ARBA" id="ARBA00022801"/>
    </source>
</evidence>
<dbReference type="Gene3D" id="3.40.50.300">
    <property type="entry name" value="P-loop containing nucleotide triphosphate hydrolases"/>
    <property type="match status" value="2"/>
</dbReference>
<comment type="similarity">
    <text evidence="1">Belongs to the helicase family. RAD25/XPB subfamily.</text>
</comment>
<dbReference type="InterPro" id="IPR040699">
    <property type="entry name" value="XPB_DRD"/>
</dbReference>
<evidence type="ECO:0000256" key="7">
    <source>
        <dbReference type="ARBA" id="ARBA00034617"/>
    </source>
</evidence>
<dbReference type="Proteomes" id="UP000236248">
    <property type="component" value="Chromosome NCAV"/>
</dbReference>
<dbReference type="GO" id="GO:0003677">
    <property type="term" value="F:DNA binding"/>
    <property type="evidence" value="ECO:0007669"/>
    <property type="project" value="InterPro"/>
</dbReference>
<dbReference type="PANTHER" id="PTHR11274">
    <property type="entry name" value="RAD25/XP-B DNA REPAIR HELICASE"/>
    <property type="match status" value="1"/>
</dbReference>
<proteinExistence type="inferred from homology"/>
<keyword evidence="6" id="KW-0413">Isomerase</keyword>
<dbReference type="Gene3D" id="3.40.1170.30">
    <property type="match status" value="1"/>
</dbReference>
<dbReference type="SMART" id="SM00487">
    <property type="entry name" value="DEXDc"/>
    <property type="match status" value="1"/>
</dbReference>
<dbReference type="PROSITE" id="PS51194">
    <property type="entry name" value="HELICASE_CTER"/>
    <property type="match status" value="1"/>
</dbReference>
<dbReference type="InterPro" id="IPR006935">
    <property type="entry name" value="Helicase/UvrB_N"/>
</dbReference>
<evidence type="ECO:0000256" key="6">
    <source>
        <dbReference type="ARBA" id="ARBA00023235"/>
    </source>
</evidence>
<dbReference type="PROSITE" id="PS51192">
    <property type="entry name" value="HELICASE_ATP_BIND_1"/>
    <property type="match status" value="1"/>
</dbReference>
<evidence type="ECO:0000259" key="11">
    <source>
        <dbReference type="PROSITE" id="PS51194"/>
    </source>
</evidence>
<evidence type="ECO:0000256" key="1">
    <source>
        <dbReference type="ARBA" id="ARBA00006637"/>
    </source>
</evidence>
<gene>
    <name evidence="12" type="ORF">NCAV_0888</name>
</gene>
<dbReference type="GO" id="GO:0043138">
    <property type="term" value="F:3'-5' DNA helicase activity"/>
    <property type="evidence" value="ECO:0007669"/>
    <property type="project" value="UniProtKB-EC"/>
</dbReference>
<sequence>MRVSLHYDKGTIVVDGLAHIPYTVLDPKIKKYRALAMYYHSIVEYLNASKIEYEDHVLDLLPLQRLNCNVTLRDYQSRALRQWEEAGMRGCIVLPTGSGKTIIGIKAIEHVNLASLVVVPTLDLMEQWVSSLADAFSLSKDEIGMVGGGNDRLKAITVITYDSAYIRAGAIGNRFALVVFDEAHHLPAPGYRSIAELMAAPYRLGLTATIEREDGLHQDLPLLLGAGVVFSVDARELAERSYLARFAIERRYVRLSADEMDEYSKNYELYMQGMSTLGIEPGMNGFKRLIMLSNRSKVARDALLARNRALSIALNSSAKIEEVREILAEHNGAKIIVFTQHNDLAYRIAREFLIPLITHNTSKEERVDILKGFREGVYRAIVTSKVLDEGIDVPDAEVGVIVSGTGSSREFVQRLGRLLRPKGSKSALLIEIVSRETREMLMSRKRKRSVRADMK</sequence>
<evidence type="ECO:0000256" key="2">
    <source>
        <dbReference type="ARBA" id="ARBA00022741"/>
    </source>
</evidence>
<keyword evidence="3" id="KW-0378">Hydrolase</keyword>
<organism evidence="12 13">
    <name type="scientific">Candidatus Nitrosocaldus cavascurensis</name>
    <dbReference type="NCBI Taxonomy" id="2058097"/>
    <lineage>
        <taxon>Archaea</taxon>
        <taxon>Nitrososphaerota</taxon>
        <taxon>Nitrososphaeria</taxon>
        <taxon>Candidatus Nitrosocaldales</taxon>
        <taxon>Candidatus Nitrosocaldaceae</taxon>
        <taxon>Candidatus Nitrosocaldus</taxon>
    </lineage>
</organism>
<dbReference type="Pfam" id="PF16203">
    <property type="entry name" value="ERCC3_RAD25_C"/>
    <property type="match status" value="1"/>
</dbReference>
<keyword evidence="2" id="KW-0547">Nucleotide-binding</keyword>
<keyword evidence="5" id="KW-0067">ATP-binding</keyword>
<feature type="domain" description="Helicase C-terminal" evidence="11">
    <location>
        <begin position="319"/>
        <end position="455"/>
    </location>
</feature>
<evidence type="ECO:0000259" key="10">
    <source>
        <dbReference type="PROSITE" id="PS51192"/>
    </source>
</evidence>
<protein>
    <recommendedName>
        <fullName evidence="8">DNA 3'-5' helicase</fullName>
        <ecNumber evidence="8">5.6.2.4</ecNumber>
    </recommendedName>
</protein>
<dbReference type="SUPFAM" id="SSF52540">
    <property type="entry name" value="P-loop containing nucleoside triphosphate hydrolases"/>
    <property type="match status" value="1"/>
</dbReference>
<evidence type="ECO:0000256" key="5">
    <source>
        <dbReference type="ARBA" id="ARBA00022840"/>
    </source>
</evidence>
<comment type="catalytic activity">
    <reaction evidence="7">
        <text>Couples ATP hydrolysis with the unwinding of duplex DNA by translocating in the 3'-5' direction.</text>
        <dbReference type="EC" id="5.6.2.4"/>
    </reaction>
</comment>
<evidence type="ECO:0000313" key="13">
    <source>
        <dbReference type="Proteomes" id="UP000236248"/>
    </source>
</evidence>
<keyword evidence="4 12" id="KW-0347">Helicase</keyword>
<dbReference type="InterPro" id="IPR032438">
    <property type="entry name" value="ERCC3_RAD25_C"/>
</dbReference>
<dbReference type="GO" id="GO:0005524">
    <property type="term" value="F:ATP binding"/>
    <property type="evidence" value="ECO:0007669"/>
    <property type="project" value="UniProtKB-KW"/>
</dbReference>
<dbReference type="RefSeq" id="WP_103287191.1">
    <property type="nucleotide sequence ID" value="NZ_LT981265.1"/>
</dbReference>
<dbReference type="PANTHER" id="PTHR11274:SF0">
    <property type="entry name" value="GENERAL TRANSCRIPTION AND DNA REPAIR FACTOR IIH HELICASE SUBUNIT XPB"/>
    <property type="match status" value="1"/>
</dbReference>
<evidence type="ECO:0000313" key="12">
    <source>
        <dbReference type="EMBL" id="SPC34065.1"/>
    </source>
</evidence>
<accession>A0A2K5AR01</accession>
<evidence type="ECO:0000256" key="4">
    <source>
        <dbReference type="ARBA" id="ARBA00022806"/>
    </source>
</evidence>
<comment type="catalytic activity">
    <reaction evidence="9">
        <text>ATP + H2O = ADP + phosphate + H(+)</text>
        <dbReference type="Rhea" id="RHEA:13065"/>
        <dbReference type="ChEBI" id="CHEBI:15377"/>
        <dbReference type="ChEBI" id="CHEBI:15378"/>
        <dbReference type="ChEBI" id="CHEBI:30616"/>
        <dbReference type="ChEBI" id="CHEBI:43474"/>
        <dbReference type="ChEBI" id="CHEBI:456216"/>
        <dbReference type="EC" id="5.6.2.4"/>
    </reaction>
</comment>
<feature type="domain" description="Helicase ATP-binding" evidence="10">
    <location>
        <begin position="81"/>
        <end position="228"/>
    </location>
</feature>